<dbReference type="PANTHER" id="PTHR46825">
    <property type="entry name" value="D-ALANYL-D-ALANINE-CARBOXYPEPTIDASE/ENDOPEPTIDASE AMPH"/>
    <property type="match status" value="1"/>
</dbReference>
<dbReference type="EMBL" id="CAADRA010000527">
    <property type="protein sequence ID" value="VFT80396.1"/>
    <property type="molecule type" value="Genomic_DNA"/>
</dbReference>
<dbReference type="InterPro" id="IPR012338">
    <property type="entry name" value="Beta-lactam/transpept-like"/>
</dbReference>
<dbReference type="InterPro" id="IPR050491">
    <property type="entry name" value="AmpC-like"/>
</dbReference>
<feature type="domain" description="Beta-lactamase-related" evidence="2">
    <location>
        <begin position="48"/>
        <end position="390"/>
    </location>
</feature>
<feature type="signal peptide" evidence="1">
    <location>
        <begin position="1"/>
        <end position="17"/>
    </location>
</feature>
<protein>
    <submittedName>
        <fullName evidence="4">Aste57867_3222 protein</fullName>
    </submittedName>
</protein>
<evidence type="ECO:0000313" key="4">
    <source>
        <dbReference type="EMBL" id="VFT80396.1"/>
    </source>
</evidence>
<proteinExistence type="predicted"/>
<organism evidence="4 5">
    <name type="scientific">Aphanomyces stellatus</name>
    <dbReference type="NCBI Taxonomy" id="120398"/>
    <lineage>
        <taxon>Eukaryota</taxon>
        <taxon>Sar</taxon>
        <taxon>Stramenopiles</taxon>
        <taxon>Oomycota</taxon>
        <taxon>Saprolegniomycetes</taxon>
        <taxon>Saprolegniales</taxon>
        <taxon>Verrucalvaceae</taxon>
        <taxon>Aphanomyces</taxon>
    </lineage>
</organism>
<dbReference type="Pfam" id="PF00144">
    <property type="entry name" value="Beta-lactamase"/>
    <property type="match status" value="1"/>
</dbReference>
<evidence type="ECO:0000256" key="1">
    <source>
        <dbReference type="SAM" id="SignalP"/>
    </source>
</evidence>
<dbReference type="AlphaFoldDB" id="A0A485KEQ0"/>
<gene>
    <name evidence="4" type="primary">Aste57867_3222</name>
    <name evidence="3" type="ORF">As57867_003212</name>
    <name evidence="4" type="ORF">ASTE57867_3222</name>
</gene>
<feature type="chain" id="PRO_5033827034" evidence="1">
    <location>
        <begin position="18"/>
        <end position="541"/>
    </location>
</feature>
<reference evidence="4 5" key="1">
    <citation type="submission" date="2019-03" db="EMBL/GenBank/DDBJ databases">
        <authorList>
            <person name="Gaulin E."/>
            <person name="Dumas B."/>
        </authorList>
    </citation>
    <scope>NUCLEOTIDE SEQUENCE [LARGE SCALE GENOMIC DNA]</scope>
    <source>
        <strain evidence="4">CBS 568.67</strain>
    </source>
</reference>
<keyword evidence="1" id="KW-0732">Signal</keyword>
<dbReference type="OrthoDB" id="58460at2759"/>
<dbReference type="Gene3D" id="3.40.710.10">
    <property type="entry name" value="DD-peptidase/beta-lactamase superfamily"/>
    <property type="match status" value="1"/>
</dbReference>
<dbReference type="InterPro" id="IPR001466">
    <property type="entry name" value="Beta-lactam-related"/>
</dbReference>
<accession>A0A485KEQ0</accession>
<evidence type="ECO:0000313" key="3">
    <source>
        <dbReference type="EMBL" id="KAF0715730.1"/>
    </source>
</evidence>
<reference evidence="3" key="2">
    <citation type="submission" date="2019-06" db="EMBL/GenBank/DDBJ databases">
        <title>Genomics analysis of Aphanomyces spp. identifies a new class of oomycete effector associated with host adaptation.</title>
        <authorList>
            <person name="Gaulin E."/>
        </authorList>
    </citation>
    <scope>NUCLEOTIDE SEQUENCE</scope>
    <source>
        <strain evidence="3">CBS 578.67</strain>
    </source>
</reference>
<dbReference type="Proteomes" id="UP000332933">
    <property type="component" value="Unassembled WGS sequence"/>
</dbReference>
<dbReference type="EMBL" id="VJMH01000527">
    <property type="protein sequence ID" value="KAF0715730.1"/>
    <property type="molecule type" value="Genomic_DNA"/>
</dbReference>
<dbReference type="PANTHER" id="PTHR46825:SF9">
    <property type="entry name" value="BETA-LACTAMASE-RELATED DOMAIN-CONTAINING PROTEIN"/>
    <property type="match status" value="1"/>
</dbReference>
<name>A0A485KEQ0_9STRA</name>
<evidence type="ECO:0000313" key="5">
    <source>
        <dbReference type="Proteomes" id="UP000332933"/>
    </source>
</evidence>
<keyword evidence="5" id="KW-1185">Reference proteome</keyword>
<dbReference type="SUPFAM" id="SSF56601">
    <property type="entry name" value="beta-lactamase/transpeptidase-like"/>
    <property type="match status" value="1"/>
</dbReference>
<sequence length="541" mass="58514">MVKTAAFILLLSSIVESRLILPYNHAVDSFSDAAPSSWDDRVNQVLDFVSAQHAQSGSPGWALSVVHGNDTLISQGFGVNEFGNPSNPVTQDSMFQIGSVSKTMLTVGFATLVDSGRLKWTDTVKQHLPWFELVDKYAEKYTTLADLLAMNSVFGEGDGEMPQCLGVFKSERDQVEKLKFFPTDRSFRQGYDYSNMNFVILGQVLATATNQTWGEYLVNAVFKPLGMHNTFPSAVGTSLSSRAFGHYVCDGKVAGPFDVAQTKYSGLQPYGNAAGSIVSSIHDMAIFSKFLLHKGQPLLQSSQAISDMITGHEIQTMFAGEEGVAWGYHFHPSGGALGAGYGLDVVGTGAMYPGVDYFDKNGDTATHQTRTAFVPSHNLGLVLFNNGQLRDKGSNVQRLSHVRSYALGLLLGLPRAQLQAAWDASVAAADATPAEPCDAHIYDHAPWVPSYVLTLDDKAWLRGTYKATVATEYNGQAIVYDSTNGTLHLKYGDFDGPLVALSKTAFAWDIFVMGASFLFDVAKNASGGPVINIGYELVKVA</sequence>
<evidence type="ECO:0000259" key="2">
    <source>
        <dbReference type="Pfam" id="PF00144"/>
    </source>
</evidence>